<dbReference type="EnsemblBacteria" id="CAD18603">
    <property type="protein sequence ID" value="CAD18603"/>
    <property type="gene ID" value="RSp1452"/>
</dbReference>
<gene>
    <name evidence="2" type="ordered locus">RSp1452</name>
</gene>
<keyword evidence="3" id="KW-1185">Reference proteome</keyword>
<dbReference type="EMBL" id="AL646053">
    <property type="protein sequence ID" value="CAD18603.1"/>
    <property type="molecule type" value="Genomic_DNA"/>
</dbReference>
<accession>Q8XQ34</accession>
<proteinExistence type="predicted"/>
<protein>
    <submittedName>
        <fullName evidence="2">Uncharacterized protein</fullName>
    </submittedName>
</protein>
<dbReference type="RefSeq" id="WP_011004700.1">
    <property type="nucleotide sequence ID" value="NC_003296.1"/>
</dbReference>
<organism evidence="2 3">
    <name type="scientific">Ralstonia nicotianae (strain ATCC BAA-1114 / GMI1000)</name>
    <name type="common">Ralstonia solanacearum</name>
    <dbReference type="NCBI Taxonomy" id="267608"/>
    <lineage>
        <taxon>Bacteria</taxon>
        <taxon>Pseudomonadati</taxon>
        <taxon>Pseudomonadota</taxon>
        <taxon>Betaproteobacteria</taxon>
        <taxon>Burkholderiales</taxon>
        <taxon>Burkholderiaceae</taxon>
        <taxon>Ralstonia</taxon>
        <taxon>Ralstonia solanacearum species complex</taxon>
    </lineage>
</organism>
<dbReference type="Proteomes" id="UP000001436">
    <property type="component" value="Plasmid pGMI1000MP"/>
</dbReference>
<evidence type="ECO:0000256" key="1">
    <source>
        <dbReference type="SAM" id="MobiDB-lite"/>
    </source>
</evidence>
<dbReference type="AlphaFoldDB" id="Q8XQ34"/>
<sequence length="42" mass="4630">MLQATLKPAGISTQRIKPMRPRDLHRSHRPATSAAAIIAEHT</sequence>
<dbReference type="KEGG" id="rso:RSp1452"/>
<feature type="region of interest" description="Disordered" evidence="1">
    <location>
        <begin position="1"/>
        <end position="42"/>
    </location>
</feature>
<reference evidence="2 3" key="1">
    <citation type="journal article" date="2002" name="Nature">
        <title>Genome sequence of the plant pathogen Ralstonia solanacearum.</title>
        <authorList>
            <person name="Salanoubat M."/>
            <person name="Genin S."/>
            <person name="Artiguenave F."/>
            <person name="Gouzy J."/>
            <person name="Mangenot S."/>
            <person name="Arlat M."/>
            <person name="Billault A."/>
            <person name="Brottier P."/>
            <person name="Camus J.C."/>
            <person name="Cattolico L."/>
            <person name="Chandler M."/>
            <person name="Choisne N."/>
            <person name="Claudel-Renard C."/>
            <person name="Cunnac S."/>
            <person name="Demange N."/>
            <person name="Gaspin C."/>
            <person name="Lavie M."/>
            <person name="Moisan A."/>
            <person name="Robert C."/>
            <person name="Saurin W."/>
            <person name="Schiex T."/>
            <person name="Siguier P."/>
            <person name="Thebault P."/>
            <person name="Whalen M."/>
            <person name="Wincker P."/>
            <person name="Levy M."/>
            <person name="Weissenbach J."/>
            <person name="Boucher C.A."/>
        </authorList>
    </citation>
    <scope>NUCLEOTIDE SEQUENCE [LARGE SCALE GENOMIC DNA]</scope>
    <source>
        <strain evidence="3">ATCC BAA-1114 / GMI1000</strain>
    </source>
</reference>
<dbReference type="STRING" id="267608.RSp1452"/>
<feature type="compositionally biased region" description="Basic residues" evidence="1">
    <location>
        <begin position="17"/>
        <end position="29"/>
    </location>
</feature>
<evidence type="ECO:0000313" key="2">
    <source>
        <dbReference type="EMBL" id="CAD18603.1"/>
    </source>
</evidence>
<geneLocation type="plasmid" evidence="3">
    <name>megaplasmid Rsp</name>
</geneLocation>
<name>Q8XQ34_RALN1</name>
<dbReference type="HOGENOM" id="CLU_3256831_0_0_4"/>
<evidence type="ECO:0000313" key="3">
    <source>
        <dbReference type="Proteomes" id="UP000001436"/>
    </source>
</evidence>